<evidence type="ECO:0000313" key="1">
    <source>
        <dbReference type="EMBL" id="GAH21995.1"/>
    </source>
</evidence>
<accession>X1ENV7</accession>
<reference evidence="1" key="1">
    <citation type="journal article" date="2014" name="Front. Microbiol.">
        <title>High frequency of phylogenetically diverse reductive dehalogenase-homologous genes in deep subseafloor sedimentary metagenomes.</title>
        <authorList>
            <person name="Kawai M."/>
            <person name="Futagami T."/>
            <person name="Toyoda A."/>
            <person name="Takaki Y."/>
            <person name="Nishi S."/>
            <person name="Hori S."/>
            <person name="Arai W."/>
            <person name="Tsubouchi T."/>
            <person name="Morono Y."/>
            <person name="Uchiyama I."/>
            <person name="Ito T."/>
            <person name="Fujiyama A."/>
            <person name="Inagaki F."/>
            <person name="Takami H."/>
        </authorList>
    </citation>
    <scope>NUCLEOTIDE SEQUENCE</scope>
    <source>
        <strain evidence="1">Expedition CK06-06</strain>
    </source>
</reference>
<name>X1ENV7_9ZZZZ</name>
<gene>
    <name evidence="1" type="ORF">S01H4_67334</name>
</gene>
<protein>
    <submittedName>
        <fullName evidence="1">Uncharacterized protein</fullName>
    </submittedName>
</protein>
<sequence length="36" mass="4297">LKNEFELDVKVYGIHPEAGELEGIELHRRLDDLRYE</sequence>
<organism evidence="1">
    <name type="scientific">marine sediment metagenome</name>
    <dbReference type="NCBI Taxonomy" id="412755"/>
    <lineage>
        <taxon>unclassified sequences</taxon>
        <taxon>metagenomes</taxon>
        <taxon>ecological metagenomes</taxon>
    </lineage>
</organism>
<dbReference type="AlphaFoldDB" id="X1ENV7"/>
<feature type="non-terminal residue" evidence="1">
    <location>
        <position position="1"/>
    </location>
</feature>
<dbReference type="EMBL" id="BART01042291">
    <property type="protein sequence ID" value="GAH21995.1"/>
    <property type="molecule type" value="Genomic_DNA"/>
</dbReference>
<proteinExistence type="predicted"/>
<feature type="non-terminal residue" evidence="1">
    <location>
        <position position="36"/>
    </location>
</feature>
<comment type="caution">
    <text evidence="1">The sequence shown here is derived from an EMBL/GenBank/DDBJ whole genome shotgun (WGS) entry which is preliminary data.</text>
</comment>